<keyword evidence="2" id="KW-1185">Reference proteome</keyword>
<dbReference type="Proteomes" id="UP001061298">
    <property type="component" value="Chromosome"/>
</dbReference>
<reference evidence="1" key="1">
    <citation type="submission" date="2022-10" db="EMBL/GenBank/DDBJ databases">
        <authorList>
            <person name="Mo P."/>
        </authorList>
    </citation>
    <scope>NUCLEOTIDE SEQUENCE</scope>
    <source>
        <strain evidence="1">HUAS 13-4</strain>
    </source>
</reference>
<gene>
    <name evidence="1" type="ORF">N8I84_29880</name>
</gene>
<accession>A0ABY6E6Y4</accession>
<protein>
    <submittedName>
        <fullName evidence="1">Uncharacterized protein</fullName>
    </submittedName>
</protein>
<dbReference type="RefSeq" id="WP_263232518.1">
    <property type="nucleotide sequence ID" value="NZ_CP106793.1"/>
</dbReference>
<evidence type="ECO:0000313" key="2">
    <source>
        <dbReference type="Proteomes" id="UP001061298"/>
    </source>
</evidence>
<proteinExistence type="predicted"/>
<dbReference type="EMBL" id="CP106793">
    <property type="protein sequence ID" value="UXY22441.1"/>
    <property type="molecule type" value="Genomic_DNA"/>
</dbReference>
<name>A0ABY6E6Y4_9ACTN</name>
<organism evidence="1 2">
    <name type="scientific">Streptomyces cynarae</name>
    <dbReference type="NCBI Taxonomy" id="2981134"/>
    <lineage>
        <taxon>Bacteria</taxon>
        <taxon>Bacillati</taxon>
        <taxon>Actinomycetota</taxon>
        <taxon>Actinomycetes</taxon>
        <taxon>Kitasatosporales</taxon>
        <taxon>Streptomycetaceae</taxon>
        <taxon>Streptomyces</taxon>
    </lineage>
</organism>
<sequence length="153" mass="17299">MSRQTDDINKPLPRKSRAESLAWAKEYTSTMARYADVEISGDPAPRKRFDTCVGRKDEVAEDGRYTLTYTSYATLPEERHIPAIRKLRQALEQHGVRITSYTERPTTPEAIMYGRSDSEGYSLIADSVNPPGTLRLSVSTPCFLPPEAKQQQF</sequence>
<evidence type="ECO:0000313" key="1">
    <source>
        <dbReference type="EMBL" id="UXY22441.1"/>
    </source>
</evidence>